<organism evidence="1 2">
    <name type="scientific">Plantactinospora solaniradicis</name>
    <dbReference type="NCBI Taxonomy" id="1723736"/>
    <lineage>
        <taxon>Bacteria</taxon>
        <taxon>Bacillati</taxon>
        <taxon>Actinomycetota</taxon>
        <taxon>Actinomycetes</taxon>
        <taxon>Micromonosporales</taxon>
        <taxon>Micromonosporaceae</taxon>
        <taxon>Plantactinospora</taxon>
    </lineage>
</organism>
<gene>
    <name evidence="1" type="ORF">ACFP2T_35700</name>
</gene>
<evidence type="ECO:0008006" key="3">
    <source>
        <dbReference type="Google" id="ProtNLM"/>
    </source>
</evidence>
<comment type="caution">
    <text evidence="1">The sequence shown here is derived from an EMBL/GenBank/DDBJ whole genome shotgun (WGS) entry which is preliminary data.</text>
</comment>
<evidence type="ECO:0000313" key="2">
    <source>
        <dbReference type="Proteomes" id="UP001596203"/>
    </source>
</evidence>
<accession>A0ABW1KIF9</accession>
<dbReference type="EMBL" id="JBHSPR010000044">
    <property type="protein sequence ID" value="MFC6021501.1"/>
    <property type="molecule type" value="Genomic_DNA"/>
</dbReference>
<dbReference type="Proteomes" id="UP001596203">
    <property type="component" value="Unassembled WGS sequence"/>
</dbReference>
<name>A0ABW1KIF9_9ACTN</name>
<keyword evidence="2" id="KW-1185">Reference proteome</keyword>
<evidence type="ECO:0000313" key="1">
    <source>
        <dbReference type="EMBL" id="MFC6021501.1"/>
    </source>
</evidence>
<protein>
    <recommendedName>
        <fullName evidence="3">Terminase</fullName>
    </recommendedName>
</protein>
<reference evidence="2" key="1">
    <citation type="journal article" date="2019" name="Int. J. Syst. Evol. Microbiol.">
        <title>The Global Catalogue of Microorganisms (GCM) 10K type strain sequencing project: providing services to taxonomists for standard genome sequencing and annotation.</title>
        <authorList>
            <consortium name="The Broad Institute Genomics Platform"/>
            <consortium name="The Broad Institute Genome Sequencing Center for Infectious Disease"/>
            <person name="Wu L."/>
            <person name="Ma J."/>
        </authorList>
    </citation>
    <scope>NUCLEOTIDE SEQUENCE [LARGE SCALE GENOMIC DNA]</scope>
    <source>
        <strain evidence="2">ZS-35-S2</strain>
    </source>
</reference>
<sequence length="392" mass="44224">MTLVGAMLADGEAANEYNLDIALSRVLVPGELRKLEKVTASPRGREGNRSSFICADETGLWVPAEHGPQLAEALRRNLGKMGGRMIETTNAPSPGENSVAEESHRYWEQIQSGQSYDKSLLFDSVSVHVEDIYDREQAMPALEVCYGDAKWVDLERIWQEINDPSNRESTCRRFYFNEMTTGESGWLKAAEVYACRNDKLKPLKKTDRIAIGFKGAVRNGAAAVVAVRLRDQAVFVLKVWEKPENAPRDWEVDYVEVDEFMRKQFAKRDVFFALADPTSYQDIIGRWAADHEDVVEEFWFSSKAKAAKAVEQFESAVKAQRVVWNEQPILERHILACHILETPQGDLLRKETADSKRYISVAQAAVLALEAAKEAIERGGLAPEVDRTMYAY</sequence>
<dbReference type="RefSeq" id="WP_377429745.1">
    <property type="nucleotide sequence ID" value="NZ_JBHSPR010000044.1"/>
</dbReference>
<proteinExistence type="predicted"/>